<feature type="compositionally biased region" description="Basic and acidic residues" evidence="5">
    <location>
        <begin position="875"/>
        <end position="885"/>
    </location>
</feature>
<feature type="compositionally biased region" description="Basic and acidic residues" evidence="5">
    <location>
        <begin position="744"/>
        <end position="756"/>
    </location>
</feature>
<organism evidence="8 9">
    <name type="scientific">Cystoisospora suis</name>
    <dbReference type="NCBI Taxonomy" id="483139"/>
    <lineage>
        <taxon>Eukaryota</taxon>
        <taxon>Sar</taxon>
        <taxon>Alveolata</taxon>
        <taxon>Apicomplexa</taxon>
        <taxon>Conoidasida</taxon>
        <taxon>Coccidia</taxon>
        <taxon>Eucoccidiorida</taxon>
        <taxon>Eimeriorina</taxon>
        <taxon>Sarcocystidae</taxon>
        <taxon>Cystoisospora</taxon>
    </lineage>
</organism>
<dbReference type="PANTHER" id="PTHR10037:SF62">
    <property type="entry name" value="SODIUM CHANNEL PROTEIN 60E"/>
    <property type="match status" value="1"/>
</dbReference>
<evidence type="ECO:0000256" key="3">
    <source>
        <dbReference type="ARBA" id="ARBA00022989"/>
    </source>
</evidence>
<dbReference type="Gene3D" id="1.10.287.70">
    <property type="match status" value="1"/>
</dbReference>
<feature type="region of interest" description="Disordered" evidence="5">
    <location>
        <begin position="964"/>
        <end position="1043"/>
    </location>
</feature>
<name>A0A2C6LET5_9APIC</name>
<evidence type="ECO:0000256" key="2">
    <source>
        <dbReference type="ARBA" id="ARBA00022692"/>
    </source>
</evidence>
<keyword evidence="9" id="KW-1185">Reference proteome</keyword>
<feature type="compositionally biased region" description="Polar residues" evidence="5">
    <location>
        <begin position="137"/>
        <end position="146"/>
    </location>
</feature>
<feature type="transmembrane region" description="Helical" evidence="6">
    <location>
        <begin position="542"/>
        <end position="559"/>
    </location>
</feature>
<evidence type="ECO:0000256" key="5">
    <source>
        <dbReference type="SAM" id="MobiDB-lite"/>
    </source>
</evidence>
<dbReference type="Gene3D" id="1.20.120.350">
    <property type="entry name" value="Voltage-gated potassium channels. Chain C"/>
    <property type="match status" value="1"/>
</dbReference>
<dbReference type="InterPro" id="IPR027359">
    <property type="entry name" value="Volt_channel_dom_sf"/>
</dbReference>
<comment type="subcellular location">
    <subcellularLocation>
        <location evidence="1">Membrane</location>
        <topology evidence="1">Multi-pass membrane protein</topology>
    </subcellularLocation>
</comment>
<sequence>MEGREQNVFLSTPSPQDLPSAAYPHREAGENGEGDRGTVSTHVDAMTAPPTMIPTTPNTPFENAQQSGVLHSKGITNDRAGEGTGGTTSPPVIMKSSVSEAPPLQSSNHPTAGDSHTSNLTHQTSFEPSSEEPFPANDNNSDNYLPSQEKYEEKDDNNANIVKKSSSPLSPSSRDKSNNDRQNGLGNPPLQPPGGNLAAMFRDRTFMNAPSPDGGLPLTQKDGPSRPQENDGHVSPSFVMDIPEVGPLYQNEKKSEYSPSVAVDASKKRESSSRNLSPGSSKRPPPLTTRSFMQWKSGGGVGAYKAIRQGRQQQQGGGGGAREGKEKTDSIFTDNSGGSGERRARSVQRVRGGLAYAQETAGAVGKKAMQQSALKAMKAFKAVQSEIDTGERLHSMFGIQKYMEETKIQELLAVEGLGTEKDQLKFDLKILKYYTNTEKDIELRDRRARAFIYTPIAQIFMAAVIILNVVFLGVSTLEVSLRTYVWDNETQAMTLKRDPVLFGTLTVSNILFAIIFFLEMVLRVKCDRLAYFRDIVSVTDFFNAWFGIVDVFVVVIGFFKRIDDPAFQSVLALLRLARLLRVLRFIRILKSFLPMRVLVDGMEASFFSLLYAATFFVVLVYGFAVFFTTAFGTNSELKEFWGDLFSSMYSLFLILTMTNWDSIADKTSQYFHWAKLGIILYTIFSYFVLFNVVTAVIVEAFSSTANRLENEASHFAMFTDYQVDEELFTSAMATAHLIRAHKNESWAEEKDADKGGRRSFSSLKSPKNRPFGSKGKKQRAPLEKETSADNGRGGGGGENTGSEPRPRGITRIGADGLLPTSDTYSGSGAPLEEGDEAKESDGGTVSDAHWKEGTGAELRRFFGILPRKPQAQARKAPEAKNRVRAEPQSSDADSLHNYVRHSAGRSSSTSRASGKSAGTQARHPLRFLRSALSRRRRRRPRTTVVPLGDGVRTEENAVLLQQPVNSNDFHGSGNMPRCTPEESSAARGASEQETTERQELGDTSLLKRDPPILRPDPLHCRPGPQSLLGDGCNAEIRDEEMPPSEADQWDTIVAEFPDVAPFKPRSGSTSSERPGVHAGRGNRFDVGGWGSGYDDISWRVNSSRRRSDRGGSVSAPTRRTESKAVTVPNNLDQAFTEVMPDSPYIELTRYHPLQILGARHVQLAMRKCGISYIEAYDCLSILQQKGFDKITVAGFLTCCRRVTGPPTARQLFLLELDLERALRHLDNRITTMHAILEQLSRRLGVQAVTTTRLFTTFRSGLFD</sequence>
<dbReference type="OrthoDB" id="333703at2759"/>
<evidence type="ECO:0000256" key="6">
    <source>
        <dbReference type="SAM" id="Phobius"/>
    </source>
</evidence>
<feature type="transmembrane region" description="Helical" evidence="6">
    <location>
        <begin position="678"/>
        <end position="698"/>
    </location>
</feature>
<feature type="compositionally biased region" description="Low complexity" evidence="5">
    <location>
        <begin position="45"/>
        <end position="60"/>
    </location>
</feature>
<dbReference type="InterPro" id="IPR043203">
    <property type="entry name" value="VGCC_Ca_Na"/>
</dbReference>
<feature type="region of interest" description="Disordered" evidence="5">
    <location>
        <begin position="744"/>
        <end position="850"/>
    </location>
</feature>
<feature type="compositionally biased region" description="Low complexity" evidence="5">
    <location>
        <begin position="904"/>
        <end position="918"/>
    </location>
</feature>
<feature type="compositionally biased region" description="Basic and acidic residues" evidence="5">
    <location>
        <begin position="994"/>
        <end position="1019"/>
    </location>
</feature>
<dbReference type="PANTHER" id="PTHR10037">
    <property type="entry name" value="VOLTAGE-GATED CATION CHANNEL CALCIUM AND SODIUM"/>
    <property type="match status" value="1"/>
</dbReference>
<feature type="region of interest" description="Disordered" evidence="5">
    <location>
        <begin position="310"/>
        <end position="346"/>
    </location>
</feature>
<feature type="compositionally biased region" description="Low complexity" evidence="5">
    <location>
        <begin position="163"/>
        <end position="172"/>
    </location>
</feature>
<dbReference type="SUPFAM" id="SSF81324">
    <property type="entry name" value="Voltage-gated potassium channels"/>
    <property type="match status" value="1"/>
</dbReference>
<dbReference type="AlphaFoldDB" id="A0A2C6LET5"/>
<feature type="domain" description="Ion transport" evidence="7">
    <location>
        <begin position="456"/>
        <end position="707"/>
    </location>
</feature>
<feature type="compositionally biased region" description="Low complexity" evidence="5">
    <location>
        <begin position="182"/>
        <end position="197"/>
    </location>
</feature>
<protein>
    <submittedName>
        <fullName evidence="8">Cation channel family protein</fullName>
    </submittedName>
</protein>
<feature type="compositionally biased region" description="Polar residues" evidence="5">
    <location>
        <begin position="96"/>
        <end position="128"/>
    </location>
</feature>
<feature type="compositionally biased region" description="Basic and acidic residues" evidence="5">
    <location>
        <begin position="24"/>
        <end position="36"/>
    </location>
</feature>
<evidence type="ECO:0000256" key="1">
    <source>
        <dbReference type="ARBA" id="ARBA00004141"/>
    </source>
</evidence>
<evidence type="ECO:0000256" key="4">
    <source>
        <dbReference type="ARBA" id="ARBA00023136"/>
    </source>
</evidence>
<feature type="transmembrane region" description="Helical" evidence="6">
    <location>
        <begin position="450"/>
        <end position="474"/>
    </location>
</feature>
<dbReference type="GO" id="GO:0005248">
    <property type="term" value="F:voltage-gated sodium channel activity"/>
    <property type="evidence" value="ECO:0007669"/>
    <property type="project" value="TreeGrafter"/>
</dbReference>
<keyword evidence="3 6" id="KW-1133">Transmembrane helix</keyword>
<dbReference type="InterPro" id="IPR005821">
    <property type="entry name" value="Ion_trans_dom"/>
</dbReference>
<keyword evidence="2 6" id="KW-0812">Transmembrane</keyword>
<dbReference type="Pfam" id="PF00520">
    <property type="entry name" value="Ion_trans"/>
    <property type="match status" value="1"/>
</dbReference>
<proteinExistence type="predicted"/>
<accession>A0A2C6LET5</accession>
<dbReference type="RefSeq" id="XP_067927014.1">
    <property type="nucleotide sequence ID" value="XM_068061008.1"/>
</dbReference>
<evidence type="ECO:0000259" key="7">
    <source>
        <dbReference type="Pfam" id="PF00520"/>
    </source>
</evidence>
<feature type="transmembrane region" description="Helical" evidence="6">
    <location>
        <begin position="640"/>
        <end position="657"/>
    </location>
</feature>
<comment type="caution">
    <text evidence="8">The sequence shown here is derived from an EMBL/GenBank/DDBJ whole genome shotgun (WGS) entry which is preliminary data.</text>
</comment>
<feature type="region of interest" description="Disordered" evidence="5">
    <location>
        <begin position="865"/>
        <end position="923"/>
    </location>
</feature>
<gene>
    <name evidence="8" type="ORF">CSUI_000801</name>
</gene>
<dbReference type="VEuPathDB" id="ToxoDB:CSUI_000801"/>
<dbReference type="GeneID" id="94424219"/>
<feature type="compositionally biased region" description="Polar residues" evidence="5">
    <location>
        <begin position="8"/>
        <end position="17"/>
    </location>
</feature>
<reference evidence="8 9" key="1">
    <citation type="journal article" date="2017" name="Int. J. Parasitol.">
        <title>The genome of the protozoan parasite Cystoisospora suis and a reverse vaccinology approach to identify vaccine candidates.</title>
        <authorList>
            <person name="Palmieri N."/>
            <person name="Shrestha A."/>
            <person name="Ruttkowski B."/>
            <person name="Beck T."/>
            <person name="Vogl C."/>
            <person name="Tomley F."/>
            <person name="Blake D.P."/>
            <person name="Joachim A."/>
        </authorList>
    </citation>
    <scope>NUCLEOTIDE SEQUENCE [LARGE SCALE GENOMIC DNA]</scope>
    <source>
        <strain evidence="8 9">Wien I</strain>
    </source>
</reference>
<dbReference type="EMBL" id="MIGC01000308">
    <property type="protein sequence ID" value="PHJ25342.1"/>
    <property type="molecule type" value="Genomic_DNA"/>
</dbReference>
<feature type="transmembrane region" description="Helical" evidence="6">
    <location>
        <begin position="500"/>
        <end position="522"/>
    </location>
</feature>
<feature type="region of interest" description="Disordered" evidence="5">
    <location>
        <begin position="1059"/>
        <end position="1084"/>
    </location>
</feature>
<evidence type="ECO:0000313" key="8">
    <source>
        <dbReference type="EMBL" id="PHJ25342.1"/>
    </source>
</evidence>
<dbReference type="GO" id="GO:0001518">
    <property type="term" value="C:voltage-gated sodium channel complex"/>
    <property type="evidence" value="ECO:0007669"/>
    <property type="project" value="TreeGrafter"/>
</dbReference>
<feature type="transmembrane region" description="Helical" evidence="6">
    <location>
        <begin position="604"/>
        <end position="628"/>
    </location>
</feature>
<keyword evidence="4 6" id="KW-0472">Membrane</keyword>
<dbReference type="Proteomes" id="UP000221165">
    <property type="component" value="Unassembled WGS sequence"/>
</dbReference>
<feature type="region of interest" description="Disordered" evidence="5">
    <location>
        <begin position="1"/>
        <end position="296"/>
    </location>
</feature>
<evidence type="ECO:0000313" key="9">
    <source>
        <dbReference type="Proteomes" id="UP000221165"/>
    </source>
</evidence>
<feature type="region of interest" description="Disordered" evidence="5">
    <location>
        <begin position="1104"/>
        <end position="1123"/>
    </location>
</feature>